<dbReference type="PANTHER" id="PTHR11669:SF8">
    <property type="entry name" value="DNA POLYMERASE III SUBUNIT DELTA"/>
    <property type="match status" value="1"/>
</dbReference>
<dbReference type="GO" id="GO:0006261">
    <property type="term" value="P:DNA-templated DNA replication"/>
    <property type="evidence" value="ECO:0007669"/>
    <property type="project" value="TreeGrafter"/>
</dbReference>
<comment type="caution">
    <text evidence="1">The sequence shown here is derived from an EMBL/GenBank/DDBJ whole genome shotgun (WGS) entry which is preliminary data.</text>
</comment>
<dbReference type="Gene3D" id="3.40.50.300">
    <property type="entry name" value="P-loop containing nucleotide triphosphate hydrolases"/>
    <property type="match status" value="1"/>
</dbReference>
<name>A0A7C1SC97_UNCW3</name>
<dbReference type="PANTHER" id="PTHR11669">
    <property type="entry name" value="REPLICATION FACTOR C / DNA POLYMERASE III GAMMA-TAU SUBUNIT"/>
    <property type="match status" value="1"/>
</dbReference>
<reference evidence="1" key="1">
    <citation type="journal article" date="2020" name="mSystems">
        <title>Genome- and Community-Level Interaction Insights into Carbon Utilization and Element Cycling Functions of Hydrothermarchaeota in Hydrothermal Sediment.</title>
        <authorList>
            <person name="Zhou Z."/>
            <person name="Liu Y."/>
            <person name="Xu W."/>
            <person name="Pan J."/>
            <person name="Luo Z.H."/>
            <person name="Li M."/>
        </authorList>
    </citation>
    <scope>NUCLEOTIDE SEQUENCE [LARGE SCALE GENOMIC DNA]</scope>
    <source>
        <strain evidence="1">SpSt-265</strain>
    </source>
</reference>
<dbReference type="InterPro" id="IPR027417">
    <property type="entry name" value="P-loop_NTPase"/>
</dbReference>
<dbReference type="EMBL" id="DSLG01000002">
    <property type="protein sequence ID" value="HEA86726.1"/>
    <property type="molecule type" value="Genomic_DNA"/>
</dbReference>
<organism evidence="1">
    <name type="scientific">candidate division WOR-3 bacterium</name>
    <dbReference type="NCBI Taxonomy" id="2052148"/>
    <lineage>
        <taxon>Bacteria</taxon>
        <taxon>Bacteria division WOR-3</taxon>
    </lineage>
</organism>
<dbReference type="InterPro" id="IPR050238">
    <property type="entry name" value="DNA_Rep/Repair_Clamp_Loader"/>
</dbReference>
<protein>
    <recommendedName>
        <fullName evidence="2">DNA polymerase III subunit delta</fullName>
    </recommendedName>
</protein>
<dbReference type="AlphaFoldDB" id="A0A7C1SC97"/>
<gene>
    <name evidence="1" type="ORF">ENP94_01795</name>
</gene>
<dbReference type="Pfam" id="PF13177">
    <property type="entry name" value="DNA_pol3_delta2"/>
    <property type="match status" value="1"/>
</dbReference>
<sequence>MLFTDIIGQDKVVKILKRLITAKHFLPLIFVGQPGVGKRTLAIKLAQAINCDKRKELTCSGCSSCNKISNLNHPDIHLVIPIRNPSADSKSEDVIAEMVKHYSDFALGKSQPPIPANYTIPINAIRWLASEMTKHPVSAQKRFYIILNAHKMNAEAQNALLKILEEPQHNTIFILTTVNHYALYPTIRSRCQIIRFANIQESDIVNFIKNKKILPENPPTNIDPMLVATLAQGSLGRALSIYKNFADFAVTPLLDFIKNPSTQPISCVLAELKHAEPSLIINTALHVICKRVSDFVSTCSSEFDRTPHNKLITLQTLIEKLTYFYNRYHLSSLNVNSTLANYCTLKKIQPPNYSTTAT</sequence>
<evidence type="ECO:0008006" key="2">
    <source>
        <dbReference type="Google" id="ProtNLM"/>
    </source>
</evidence>
<evidence type="ECO:0000313" key="1">
    <source>
        <dbReference type="EMBL" id="HEA86726.1"/>
    </source>
</evidence>
<proteinExistence type="predicted"/>
<accession>A0A7C1SC97</accession>
<dbReference type="SUPFAM" id="SSF52540">
    <property type="entry name" value="P-loop containing nucleoside triphosphate hydrolases"/>
    <property type="match status" value="1"/>
</dbReference>